<name>A0ABD7KPA5_9ENTR</name>
<dbReference type="GO" id="GO:0032259">
    <property type="term" value="P:methylation"/>
    <property type="evidence" value="ECO:0007669"/>
    <property type="project" value="UniProtKB-KW"/>
</dbReference>
<dbReference type="NCBIfam" id="TIGR00675">
    <property type="entry name" value="dcm"/>
    <property type="match status" value="1"/>
</dbReference>
<evidence type="ECO:0000256" key="4">
    <source>
        <dbReference type="ARBA" id="ARBA00022691"/>
    </source>
</evidence>
<dbReference type="PROSITE" id="PS51679">
    <property type="entry name" value="SAM_MT_C5"/>
    <property type="match status" value="1"/>
</dbReference>
<accession>A0ABD7KPA5</accession>
<dbReference type="GO" id="GO:0003886">
    <property type="term" value="F:DNA (cytosine-5-)-methyltransferase activity"/>
    <property type="evidence" value="ECO:0007669"/>
    <property type="project" value="UniProtKB-EC"/>
</dbReference>
<dbReference type="EC" id="2.1.1.37" evidence="1"/>
<keyword evidence="4 7" id="KW-0949">S-adenosyl-L-methionine</keyword>
<proteinExistence type="inferred from homology"/>
<evidence type="ECO:0000256" key="5">
    <source>
        <dbReference type="ARBA" id="ARBA00022747"/>
    </source>
</evidence>
<dbReference type="PANTHER" id="PTHR10629">
    <property type="entry name" value="CYTOSINE-SPECIFIC METHYLTRANSFERASE"/>
    <property type="match status" value="1"/>
</dbReference>
<dbReference type="InterPro" id="IPR050390">
    <property type="entry name" value="C5-Methyltransferase"/>
</dbReference>
<dbReference type="Pfam" id="PF00145">
    <property type="entry name" value="DNA_methylase"/>
    <property type="match status" value="1"/>
</dbReference>
<dbReference type="InterPro" id="IPR029063">
    <property type="entry name" value="SAM-dependent_MTases_sf"/>
</dbReference>
<dbReference type="Gene3D" id="3.40.50.150">
    <property type="entry name" value="Vaccinia Virus protein VP39"/>
    <property type="match status" value="1"/>
</dbReference>
<reference evidence="9 10" key="1">
    <citation type="submission" date="2016-03" db="EMBL/GenBank/DDBJ databases">
        <authorList>
            <consortium name="Pathogen Informatics"/>
        </authorList>
    </citation>
    <scope>NUCLEOTIDE SEQUENCE [LARGE SCALE GENOMIC DNA]</scope>
    <source>
        <strain evidence="10">e264</strain>
    </source>
</reference>
<evidence type="ECO:0000256" key="7">
    <source>
        <dbReference type="PROSITE-ProRule" id="PRU01016"/>
    </source>
</evidence>
<evidence type="ECO:0000256" key="1">
    <source>
        <dbReference type="ARBA" id="ARBA00011975"/>
    </source>
</evidence>
<dbReference type="PANTHER" id="PTHR10629:SF52">
    <property type="entry name" value="DNA (CYTOSINE-5)-METHYLTRANSFERASE 1"/>
    <property type="match status" value="1"/>
</dbReference>
<comment type="caution">
    <text evidence="9">The sequence shown here is derived from an EMBL/GenBank/DDBJ whole genome shotgun (WGS) entry which is preliminary data.</text>
</comment>
<comment type="catalytic activity">
    <reaction evidence="6">
        <text>a 2'-deoxycytidine in DNA + S-adenosyl-L-methionine = a 5-methyl-2'-deoxycytidine in DNA + S-adenosyl-L-homocysteine + H(+)</text>
        <dbReference type="Rhea" id="RHEA:13681"/>
        <dbReference type="Rhea" id="RHEA-COMP:11369"/>
        <dbReference type="Rhea" id="RHEA-COMP:11370"/>
        <dbReference type="ChEBI" id="CHEBI:15378"/>
        <dbReference type="ChEBI" id="CHEBI:57856"/>
        <dbReference type="ChEBI" id="CHEBI:59789"/>
        <dbReference type="ChEBI" id="CHEBI:85452"/>
        <dbReference type="ChEBI" id="CHEBI:85454"/>
        <dbReference type="EC" id="2.1.1.37"/>
    </reaction>
</comment>
<evidence type="ECO:0000256" key="3">
    <source>
        <dbReference type="ARBA" id="ARBA00022679"/>
    </source>
</evidence>
<evidence type="ECO:0000256" key="2">
    <source>
        <dbReference type="ARBA" id="ARBA00022603"/>
    </source>
</evidence>
<gene>
    <name evidence="9" type="primary">haeIIIM</name>
    <name evidence="9" type="ORF">SAMEA2273136_04520</name>
</gene>
<keyword evidence="3 7" id="KW-0808">Transferase</keyword>
<protein>
    <recommendedName>
        <fullName evidence="1">DNA (cytosine-5-)-methyltransferase</fullName>
        <ecNumber evidence="1">2.1.1.37</ecNumber>
    </recommendedName>
</protein>
<dbReference type="PRINTS" id="PR00105">
    <property type="entry name" value="C5METTRFRASE"/>
</dbReference>
<dbReference type="InterPro" id="IPR001525">
    <property type="entry name" value="C5_MeTfrase"/>
</dbReference>
<dbReference type="Gene3D" id="3.90.120.10">
    <property type="entry name" value="DNA Methylase, subunit A, domain 2"/>
    <property type="match status" value="1"/>
</dbReference>
<evidence type="ECO:0000313" key="10">
    <source>
        <dbReference type="Proteomes" id="UP000077278"/>
    </source>
</evidence>
<evidence type="ECO:0000313" key="9">
    <source>
        <dbReference type="EMBL" id="SAD28636.1"/>
    </source>
</evidence>
<keyword evidence="2 7" id="KW-0489">Methyltransferase</keyword>
<dbReference type="AlphaFoldDB" id="A0ABD7KPA5"/>
<dbReference type="EMBL" id="FKDD01000030">
    <property type="protein sequence ID" value="SAD28636.1"/>
    <property type="molecule type" value="Genomic_DNA"/>
</dbReference>
<feature type="active site" evidence="7">
    <location>
        <position position="90"/>
    </location>
</feature>
<organism evidence="9 10">
    <name type="scientific">Enterobacter roggenkampii</name>
    <dbReference type="NCBI Taxonomy" id="1812935"/>
    <lineage>
        <taxon>Bacteria</taxon>
        <taxon>Pseudomonadati</taxon>
        <taxon>Pseudomonadota</taxon>
        <taxon>Gammaproteobacteria</taxon>
        <taxon>Enterobacterales</taxon>
        <taxon>Enterobacteriaceae</taxon>
        <taxon>Enterobacter</taxon>
        <taxon>Enterobacter cloacae complex</taxon>
    </lineage>
</organism>
<dbReference type="GO" id="GO:0009307">
    <property type="term" value="P:DNA restriction-modification system"/>
    <property type="evidence" value="ECO:0007669"/>
    <property type="project" value="UniProtKB-KW"/>
</dbReference>
<sequence length="349" mass="39005">MAGFLMSKKIRVFDFFSGCGGTSQGLKTAGCEIAFGLDFDFDSSETFKANNPDAVFINDDIRSVDVADISQLVETAKKDAKILFCGCAPCQPFSKQNQNKTTSDPRRGLLSEFGRFVEFYKPDYVLIENVPGLQKVDVNDGPLYDFISILKNRNYNLVYGVIPALWYGVPQTRERFVLMASLQSQIHLPERTHNGTDIPFATVRDWIGDIPSIEAGEAHPLVKDHVSAKLSELNLKRIRCTPEGKGREYWPRELLLECHKKHTGHSDVYGRLAWDKPASGLTTRCISYSNGRFGHPEQDRAISVREAALLQTFPIDYIFKGSMLSKAKQIGNAVPPKMAESIGTVFLKI</sequence>
<evidence type="ECO:0000256" key="8">
    <source>
        <dbReference type="RuleBase" id="RU000416"/>
    </source>
</evidence>
<keyword evidence="5" id="KW-0680">Restriction system</keyword>
<evidence type="ECO:0000256" key="6">
    <source>
        <dbReference type="ARBA" id="ARBA00047422"/>
    </source>
</evidence>
<comment type="similarity">
    <text evidence="7 8">Belongs to the class I-like SAM-binding methyltransferase superfamily. C5-methyltransferase family.</text>
</comment>
<dbReference type="Proteomes" id="UP000077278">
    <property type="component" value="Unassembled WGS sequence"/>
</dbReference>
<dbReference type="SUPFAM" id="SSF53335">
    <property type="entry name" value="S-adenosyl-L-methionine-dependent methyltransferases"/>
    <property type="match status" value="1"/>
</dbReference>